<evidence type="ECO:0000256" key="2">
    <source>
        <dbReference type="ARBA" id="ARBA00022833"/>
    </source>
</evidence>
<gene>
    <name evidence="9" type="ORF">PG994_006506</name>
</gene>
<keyword evidence="1" id="KW-0479">Metal-binding</keyword>
<evidence type="ECO:0000256" key="5">
    <source>
        <dbReference type="ARBA" id="ARBA00023163"/>
    </source>
</evidence>
<dbReference type="PROSITE" id="PS00463">
    <property type="entry name" value="ZN2_CY6_FUNGAL_1"/>
    <property type="match status" value="1"/>
</dbReference>
<accession>A0ABR1VI28</accession>
<feature type="region of interest" description="Disordered" evidence="7">
    <location>
        <begin position="438"/>
        <end position="515"/>
    </location>
</feature>
<dbReference type="Pfam" id="PF00172">
    <property type="entry name" value="Zn_clus"/>
    <property type="match status" value="1"/>
</dbReference>
<reference evidence="9 10" key="1">
    <citation type="submission" date="2023-01" db="EMBL/GenBank/DDBJ databases">
        <title>Analysis of 21 Apiospora genomes using comparative genomics revels a genus with tremendous synthesis potential of carbohydrate active enzymes and secondary metabolites.</title>
        <authorList>
            <person name="Sorensen T."/>
        </authorList>
    </citation>
    <scope>NUCLEOTIDE SEQUENCE [LARGE SCALE GENOMIC DNA]</scope>
    <source>
        <strain evidence="9 10">CBS 135458</strain>
    </source>
</reference>
<keyword evidence="10" id="KW-1185">Reference proteome</keyword>
<protein>
    <submittedName>
        <fullName evidence="9">C6 zinc finger domain-containing protein</fullName>
    </submittedName>
</protein>
<comment type="caution">
    <text evidence="9">The sequence shown here is derived from an EMBL/GenBank/DDBJ whole genome shotgun (WGS) entry which is preliminary data.</text>
</comment>
<evidence type="ECO:0000256" key="1">
    <source>
        <dbReference type="ARBA" id="ARBA00022723"/>
    </source>
</evidence>
<proteinExistence type="predicted"/>
<feature type="domain" description="Zn(2)-C6 fungal-type" evidence="8">
    <location>
        <begin position="12"/>
        <end position="40"/>
    </location>
</feature>
<evidence type="ECO:0000313" key="9">
    <source>
        <dbReference type="EMBL" id="KAK8069890.1"/>
    </source>
</evidence>
<feature type="compositionally biased region" description="Polar residues" evidence="7">
    <location>
        <begin position="351"/>
        <end position="378"/>
    </location>
</feature>
<dbReference type="EMBL" id="JAQQWL010000006">
    <property type="protein sequence ID" value="KAK8069890.1"/>
    <property type="molecule type" value="Genomic_DNA"/>
</dbReference>
<evidence type="ECO:0000259" key="8">
    <source>
        <dbReference type="PROSITE" id="PS50048"/>
    </source>
</evidence>
<feature type="region of interest" description="Disordered" evidence="7">
    <location>
        <begin position="338"/>
        <end position="378"/>
    </location>
</feature>
<dbReference type="CDD" id="cd00067">
    <property type="entry name" value="GAL4"/>
    <property type="match status" value="1"/>
</dbReference>
<sequence>MGRKGSRKVRTGCVTCKCRKVKCDERRPECMRCIKAGRPCGGYRESARTNSPLGPSSPHKIGLTTRPLSTLPGLSSAGGDFWPDLVLQFCHSDPPIRHAVFALSSFHESLISQDAKANRSRSMFGLEQYNIAIGMLRNTMGEGTADPLVPLLINLLFISLEYMQMNRDEALNCIMNGRKLLSDNVTTNKLTLSQMDVIKQHIVPLFARAGVVVMVLGLPNSTTWPTPLPQELNVFHESPAAFFSVKQARDSMYVLADEAWQATLELHTHNGDAETALAEDAFGLSALMRRLQQWYAAFAVFKMSAAPSDAWSQGMVCQLEMAYHTTYMLLMTTPRDDNEETGCNSIRGEDSTPQPTTSLSTEGSSVESMRWNSSAPGTSTSFSFDVRFIATMFFVATKCRHPILRRSALKAMYHYGMDGTSPSPTAGRLPLTIRIRNPSEEASSPSATEDASSSITDDWASSTQAAGGRGRGRVRGEQQQPAALGPGSGGRVRRPGRRRGHGVSGVVAAASFRTA</sequence>
<evidence type="ECO:0000256" key="7">
    <source>
        <dbReference type="SAM" id="MobiDB-lite"/>
    </source>
</evidence>
<dbReference type="GeneID" id="92090978"/>
<evidence type="ECO:0000256" key="4">
    <source>
        <dbReference type="ARBA" id="ARBA00023125"/>
    </source>
</evidence>
<dbReference type="Proteomes" id="UP001480595">
    <property type="component" value="Unassembled WGS sequence"/>
</dbReference>
<dbReference type="RefSeq" id="XP_066717184.1">
    <property type="nucleotide sequence ID" value="XM_066857915.1"/>
</dbReference>
<dbReference type="InterPro" id="IPR036864">
    <property type="entry name" value="Zn2-C6_fun-type_DNA-bd_sf"/>
</dbReference>
<dbReference type="PRINTS" id="PR00755">
    <property type="entry name" value="AFLATOXINBRP"/>
</dbReference>
<keyword evidence="3" id="KW-0805">Transcription regulation</keyword>
<dbReference type="PANTHER" id="PTHR36206:SF16">
    <property type="entry name" value="TRANSCRIPTION FACTOR DOMAIN-CONTAINING PROTEIN-RELATED"/>
    <property type="match status" value="1"/>
</dbReference>
<dbReference type="InterPro" id="IPR052360">
    <property type="entry name" value="Transcr_Regulatory_Proteins"/>
</dbReference>
<dbReference type="InterPro" id="IPR001138">
    <property type="entry name" value="Zn2Cys6_DnaBD"/>
</dbReference>
<dbReference type="SUPFAM" id="SSF57701">
    <property type="entry name" value="Zn2/Cys6 DNA-binding domain"/>
    <property type="match status" value="1"/>
</dbReference>
<feature type="compositionally biased region" description="Low complexity" evidence="7">
    <location>
        <begin position="440"/>
        <end position="454"/>
    </location>
</feature>
<feature type="compositionally biased region" description="Polar residues" evidence="7">
    <location>
        <begin position="455"/>
        <end position="465"/>
    </location>
</feature>
<feature type="compositionally biased region" description="Basic residues" evidence="7">
    <location>
        <begin position="491"/>
        <end position="501"/>
    </location>
</feature>
<keyword evidence="2" id="KW-0862">Zinc</keyword>
<organism evidence="9 10">
    <name type="scientific">Apiospora phragmitis</name>
    <dbReference type="NCBI Taxonomy" id="2905665"/>
    <lineage>
        <taxon>Eukaryota</taxon>
        <taxon>Fungi</taxon>
        <taxon>Dikarya</taxon>
        <taxon>Ascomycota</taxon>
        <taxon>Pezizomycotina</taxon>
        <taxon>Sordariomycetes</taxon>
        <taxon>Xylariomycetidae</taxon>
        <taxon>Amphisphaeriales</taxon>
        <taxon>Apiosporaceae</taxon>
        <taxon>Apiospora</taxon>
    </lineage>
</organism>
<dbReference type="Gene3D" id="4.10.240.10">
    <property type="entry name" value="Zn(2)-C6 fungal-type DNA-binding domain"/>
    <property type="match status" value="1"/>
</dbReference>
<evidence type="ECO:0000256" key="3">
    <source>
        <dbReference type="ARBA" id="ARBA00023015"/>
    </source>
</evidence>
<name>A0ABR1VI28_9PEZI</name>
<keyword evidence="4" id="KW-0238">DNA-binding</keyword>
<dbReference type="PROSITE" id="PS50048">
    <property type="entry name" value="ZN2_CY6_FUNGAL_2"/>
    <property type="match status" value="1"/>
</dbReference>
<keyword evidence="5" id="KW-0804">Transcription</keyword>
<evidence type="ECO:0000313" key="10">
    <source>
        <dbReference type="Proteomes" id="UP001480595"/>
    </source>
</evidence>
<evidence type="ECO:0000256" key="6">
    <source>
        <dbReference type="ARBA" id="ARBA00023242"/>
    </source>
</evidence>
<dbReference type="PANTHER" id="PTHR36206">
    <property type="entry name" value="ASPERCRYPTIN BIOSYNTHESIS CLUSTER-SPECIFIC TRANSCRIPTION REGULATOR ATNN-RELATED"/>
    <property type="match status" value="1"/>
</dbReference>
<keyword evidence="6" id="KW-0539">Nucleus</keyword>
<dbReference type="SMART" id="SM00066">
    <property type="entry name" value="GAL4"/>
    <property type="match status" value="1"/>
</dbReference>